<evidence type="ECO:0000256" key="2">
    <source>
        <dbReference type="ARBA" id="ARBA00004286"/>
    </source>
</evidence>
<evidence type="ECO:0000313" key="17">
    <source>
        <dbReference type="Proteomes" id="UP000694414"/>
    </source>
</evidence>
<comment type="subcellular location">
    <subcellularLocation>
        <location evidence="2">Chromosome</location>
    </subcellularLocation>
    <subcellularLocation>
        <location evidence="3">Nucleus</location>
        <location evidence="3">Nucleolus</location>
    </subcellularLocation>
</comment>
<keyword evidence="12" id="KW-0238">DNA-binding</keyword>
<feature type="region of interest" description="Disordered" evidence="15">
    <location>
        <begin position="1"/>
        <end position="21"/>
    </location>
</feature>
<keyword evidence="13" id="KW-0539">Nucleus</keyword>
<dbReference type="GO" id="GO:0007340">
    <property type="term" value="P:acrosome reaction"/>
    <property type="evidence" value="ECO:0007669"/>
    <property type="project" value="TreeGrafter"/>
</dbReference>
<dbReference type="Pfam" id="PF01254">
    <property type="entry name" value="TP2"/>
    <property type="match status" value="1"/>
</dbReference>
<keyword evidence="8" id="KW-0479">Metal-binding</keyword>
<evidence type="ECO:0000256" key="6">
    <source>
        <dbReference type="ARBA" id="ARBA00022454"/>
    </source>
</evidence>
<dbReference type="GO" id="GO:0007341">
    <property type="term" value="P:penetration of zona pellucida"/>
    <property type="evidence" value="ECO:0007669"/>
    <property type="project" value="TreeGrafter"/>
</dbReference>
<dbReference type="GO" id="GO:0003677">
    <property type="term" value="F:DNA binding"/>
    <property type="evidence" value="ECO:0007669"/>
    <property type="project" value="UniProtKB-KW"/>
</dbReference>
<keyword evidence="17" id="KW-1185">Reference proteome</keyword>
<feature type="compositionally biased region" description="Basic residues" evidence="15">
    <location>
        <begin position="82"/>
        <end position="96"/>
    </location>
</feature>
<keyword evidence="14" id="KW-0544">Nucleosome core</keyword>
<dbReference type="GO" id="GO:0008270">
    <property type="term" value="F:zinc ion binding"/>
    <property type="evidence" value="ECO:0007669"/>
    <property type="project" value="TreeGrafter"/>
</dbReference>
<dbReference type="GO" id="GO:0005730">
    <property type="term" value="C:nucleolus"/>
    <property type="evidence" value="ECO:0007669"/>
    <property type="project" value="UniProtKB-SubCell"/>
</dbReference>
<proteinExistence type="inferred from homology"/>
<dbReference type="GO" id="GO:0030154">
    <property type="term" value="P:cell differentiation"/>
    <property type="evidence" value="ECO:0007669"/>
    <property type="project" value="UniProtKB-KW"/>
</dbReference>
<evidence type="ECO:0000256" key="9">
    <source>
        <dbReference type="ARBA" id="ARBA00022782"/>
    </source>
</evidence>
<keyword evidence="9" id="KW-0221">Differentiation</keyword>
<dbReference type="GO" id="GO:0000786">
    <property type="term" value="C:nucleosome"/>
    <property type="evidence" value="ECO:0007669"/>
    <property type="project" value="UniProtKB-KW"/>
</dbReference>
<evidence type="ECO:0000256" key="8">
    <source>
        <dbReference type="ARBA" id="ARBA00022723"/>
    </source>
</evidence>
<evidence type="ECO:0000256" key="4">
    <source>
        <dbReference type="ARBA" id="ARBA00007136"/>
    </source>
</evidence>
<feature type="compositionally biased region" description="Basic residues" evidence="15">
    <location>
        <begin position="118"/>
        <end position="143"/>
    </location>
</feature>
<evidence type="ECO:0000256" key="1">
    <source>
        <dbReference type="ARBA" id="ARBA00003760"/>
    </source>
</evidence>
<dbReference type="GO" id="GO:0007283">
    <property type="term" value="P:spermatogenesis"/>
    <property type="evidence" value="ECO:0007669"/>
    <property type="project" value="UniProtKB-KW"/>
</dbReference>
<dbReference type="GeneTree" id="ENSGT00390000008176"/>
<dbReference type="PANTHER" id="PTHR17488">
    <property type="entry name" value="NUCLEAR TRANSITION PROTEIN 2"/>
    <property type="match status" value="1"/>
</dbReference>
<keyword evidence="11" id="KW-0744">Spermatogenesis</keyword>
<evidence type="ECO:0000256" key="13">
    <source>
        <dbReference type="ARBA" id="ARBA00023242"/>
    </source>
</evidence>
<dbReference type="Ensembl" id="ENSPSMT00000006807.1">
    <property type="protein sequence ID" value="ENSPSMP00000005719.1"/>
    <property type="gene ID" value="ENSPSMG00000004352.1"/>
</dbReference>
<evidence type="ECO:0000256" key="11">
    <source>
        <dbReference type="ARBA" id="ARBA00022871"/>
    </source>
</evidence>
<dbReference type="PANTHER" id="PTHR17488:SF0">
    <property type="entry name" value="NUCLEAR TRANSITION PROTEIN 2"/>
    <property type="match status" value="1"/>
</dbReference>
<sequence length="143" mass="16163">MDTKTQSLAITHTQPHGNCRPQSHACSQCNCSHHCQNCSQSCRRNKGCSRSSSQSPTSHRSPLRSCSPSGHQSQSPSPSPLAKHHKQIMHSHHHSPTRPTAHCSSCPRNRKTLESKVNKKRKVGKRTHQVYKTKRRNTGRRYK</sequence>
<evidence type="ECO:0000256" key="15">
    <source>
        <dbReference type="SAM" id="MobiDB-lite"/>
    </source>
</evidence>
<dbReference type="AlphaFoldDB" id="A0A8C8YPJ9"/>
<evidence type="ECO:0000256" key="5">
    <source>
        <dbReference type="ARBA" id="ARBA00014084"/>
    </source>
</evidence>
<gene>
    <name evidence="16" type="primary">TNP2</name>
</gene>
<keyword evidence="6" id="KW-0158">Chromosome</keyword>
<comment type="similarity">
    <text evidence="4">Belongs to the nuclear transition protein 2 family.</text>
</comment>
<accession>A0A8C8YPJ9</accession>
<comment type="function">
    <text evidence="1">Plays a key role in the replacement of histones to protamine in the elongating spermatids of mammals. In condensing spermatids, loaded onto the nucleosomes, where it promotes the recruitment and processing of protamines, which are responsible for histone eviction.</text>
</comment>
<keyword evidence="10" id="KW-0862">Zinc</keyword>
<feature type="compositionally biased region" description="Polar residues" evidence="15">
    <location>
        <begin position="1"/>
        <end position="16"/>
    </location>
</feature>
<protein>
    <recommendedName>
        <fullName evidence="5">Nuclear transition protein 2</fullName>
    </recommendedName>
</protein>
<evidence type="ECO:0000256" key="14">
    <source>
        <dbReference type="ARBA" id="ARBA00023269"/>
    </source>
</evidence>
<dbReference type="InterPro" id="IPR000678">
    <property type="entry name" value="TP2"/>
</dbReference>
<organism evidence="16 17">
    <name type="scientific">Prolemur simus</name>
    <name type="common">Greater bamboo lemur</name>
    <name type="synonym">Hapalemur simus</name>
    <dbReference type="NCBI Taxonomy" id="1328070"/>
    <lineage>
        <taxon>Eukaryota</taxon>
        <taxon>Metazoa</taxon>
        <taxon>Chordata</taxon>
        <taxon>Craniata</taxon>
        <taxon>Vertebrata</taxon>
        <taxon>Euteleostomi</taxon>
        <taxon>Mammalia</taxon>
        <taxon>Eutheria</taxon>
        <taxon>Euarchontoglires</taxon>
        <taxon>Primates</taxon>
        <taxon>Strepsirrhini</taxon>
        <taxon>Lemuriformes</taxon>
        <taxon>Lemuridae</taxon>
        <taxon>Prolemur</taxon>
    </lineage>
</organism>
<dbReference type="Proteomes" id="UP000694414">
    <property type="component" value="Unplaced"/>
</dbReference>
<reference evidence="16" key="1">
    <citation type="submission" date="2025-08" db="UniProtKB">
        <authorList>
            <consortium name="Ensembl"/>
        </authorList>
    </citation>
    <scope>IDENTIFICATION</scope>
</reference>
<keyword evidence="7" id="KW-0217">Developmental protein</keyword>
<evidence type="ECO:0000256" key="12">
    <source>
        <dbReference type="ARBA" id="ARBA00023125"/>
    </source>
</evidence>
<evidence type="ECO:0000256" key="7">
    <source>
        <dbReference type="ARBA" id="ARBA00022473"/>
    </source>
</evidence>
<name>A0A8C8YPJ9_PROSS</name>
<feature type="compositionally biased region" description="Low complexity" evidence="15">
    <location>
        <begin position="49"/>
        <end position="76"/>
    </location>
</feature>
<evidence type="ECO:0000256" key="10">
    <source>
        <dbReference type="ARBA" id="ARBA00022833"/>
    </source>
</evidence>
<feature type="region of interest" description="Disordered" evidence="15">
    <location>
        <begin position="39"/>
        <end position="143"/>
    </location>
</feature>
<reference evidence="16" key="2">
    <citation type="submission" date="2025-09" db="UniProtKB">
        <authorList>
            <consortium name="Ensembl"/>
        </authorList>
    </citation>
    <scope>IDENTIFICATION</scope>
</reference>
<evidence type="ECO:0000256" key="3">
    <source>
        <dbReference type="ARBA" id="ARBA00004604"/>
    </source>
</evidence>
<evidence type="ECO:0000313" key="16">
    <source>
        <dbReference type="Ensembl" id="ENSPSMP00000005719.1"/>
    </source>
</evidence>